<dbReference type="AlphaFoldDB" id="A0A0S2KFE5"/>
<dbReference type="KEGG" id="pspi:PS2015_2418"/>
<name>A0A0S2KFE5_9GAMM</name>
<comment type="similarity">
    <text evidence="1">Belongs to the glutaredoxin family.</text>
</comment>
<dbReference type="EMBL" id="CP013189">
    <property type="protein sequence ID" value="ALO47052.1"/>
    <property type="molecule type" value="Genomic_DNA"/>
</dbReference>
<dbReference type="PANTHER" id="PTHR45694">
    <property type="entry name" value="GLUTAREDOXIN 2"/>
    <property type="match status" value="1"/>
</dbReference>
<dbReference type="Proteomes" id="UP000065641">
    <property type="component" value="Chromosome"/>
</dbReference>
<dbReference type="InterPro" id="IPR036249">
    <property type="entry name" value="Thioredoxin-like_sf"/>
</dbReference>
<evidence type="ECO:0000313" key="3">
    <source>
        <dbReference type="EMBL" id="ALO47052.1"/>
    </source>
</evidence>
<gene>
    <name evidence="3" type="ORF">PS2015_2418</name>
</gene>
<protein>
    <recommendedName>
        <fullName evidence="2">GST N-terminal domain-containing protein</fullName>
    </recommendedName>
</protein>
<dbReference type="PANTHER" id="PTHR45694:SF18">
    <property type="entry name" value="GLUTAREDOXIN-1-RELATED"/>
    <property type="match status" value="1"/>
</dbReference>
<dbReference type="SUPFAM" id="SSF52833">
    <property type="entry name" value="Thioredoxin-like"/>
    <property type="match status" value="1"/>
</dbReference>
<evidence type="ECO:0000313" key="4">
    <source>
        <dbReference type="Proteomes" id="UP000065641"/>
    </source>
</evidence>
<reference evidence="3 4" key="1">
    <citation type="submission" date="2015-11" db="EMBL/GenBank/DDBJ databases">
        <authorList>
            <person name="Zhang Y."/>
            <person name="Guo Z."/>
        </authorList>
    </citation>
    <scope>NUCLEOTIDE SEQUENCE [LARGE SCALE GENOMIC DNA]</scope>
    <source>
        <strain evidence="3 4">KCTC 32221</strain>
    </source>
</reference>
<proteinExistence type="inferred from homology"/>
<dbReference type="Gene3D" id="3.40.30.10">
    <property type="entry name" value="Glutaredoxin"/>
    <property type="match status" value="1"/>
</dbReference>
<dbReference type="GO" id="GO:0005737">
    <property type="term" value="C:cytoplasm"/>
    <property type="evidence" value="ECO:0007669"/>
    <property type="project" value="TreeGrafter"/>
</dbReference>
<dbReference type="RefSeq" id="WP_058022482.1">
    <property type="nucleotide sequence ID" value="NZ_CP013189.1"/>
</dbReference>
<keyword evidence="4" id="KW-1185">Reference proteome</keyword>
<organism evidence="3 4">
    <name type="scientific">Pseudohongiella spirulinae</name>
    <dbReference type="NCBI Taxonomy" id="1249552"/>
    <lineage>
        <taxon>Bacteria</taxon>
        <taxon>Pseudomonadati</taxon>
        <taxon>Pseudomonadota</taxon>
        <taxon>Gammaproteobacteria</taxon>
        <taxon>Pseudomonadales</taxon>
        <taxon>Pseudohongiellaceae</taxon>
        <taxon>Pseudohongiella</taxon>
    </lineage>
</organism>
<dbReference type="Pfam" id="PF00462">
    <property type="entry name" value="Glutaredoxin"/>
    <property type="match status" value="1"/>
</dbReference>
<dbReference type="InterPro" id="IPR014025">
    <property type="entry name" value="Glutaredoxin_subgr"/>
</dbReference>
<sequence>MNEDFKHSNSAGSSSSDETTITTLLQAGDTPVTLFSLSWCSFCHAARQLLTSLDIQYTEHVLDRGALSETELNTRLRRQLSELTGSRTLPQVFVGDVNVGGYTETLAAARNGQLKELLSHG</sequence>
<dbReference type="PRINTS" id="PR00160">
    <property type="entry name" value="GLUTAREDOXIN"/>
</dbReference>
<feature type="domain" description="GST N-terminal" evidence="2">
    <location>
        <begin position="30"/>
        <end position="120"/>
    </location>
</feature>
<dbReference type="PROSITE" id="PS50404">
    <property type="entry name" value="GST_NTER"/>
    <property type="match status" value="1"/>
</dbReference>
<dbReference type="OrthoDB" id="9814618at2"/>
<evidence type="ECO:0000256" key="1">
    <source>
        <dbReference type="ARBA" id="ARBA00007787"/>
    </source>
</evidence>
<accession>A0A0S2KFE5</accession>
<dbReference type="GO" id="GO:0034599">
    <property type="term" value="P:cellular response to oxidative stress"/>
    <property type="evidence" value="ECO:0007669"/>
    <property type="project" value="TreeGrafter"/>
</dbReference>
<dbReference type="GO" id="GO:0015038">
    <property type="term" value="F:glutathione disulfide oxidoreductase activity"/>
    <property type="evidence" value="ECO:0007669"/>
    <property type="project" value="TreeGrafter"/>
</dbReference>
<dbReference type="InterPro" id="IPR002109">
    <property type="entry name" value="Glutaredoxin"/>
</dbReference>
<dbReference type="InterPro" id="IPR004045">
    <property type="entry name" value="Glutathione_S-Trfase_N"/>
</dbReference>
<dbReference type="STRING" id="1249552.PS2015_2418"/>
<dbReference type="PROSITE" id="PS51354">
    <property type="entry name" value="GLUTAREDOXIN_2"/>
    <property type="match status" value="1"/>
</dbReference>
<evidence type="ECO:0000259" key="2">
    <source>
        <dbReference type="PROSITE" id="PS50404"/>
    </source>
</evidence>